<accession>A0ABT6N1G5</accession>
<comment type="caution">
    <text evidence="6">The sequence shown here is derived from an EMBL/GenBank/DDBJ whole genome shotgun (WGS) entry which is preliminary data.</text>
</comment>
<organism evidence="6 7">
    <name type="scientific">Sphingomonas oryzagri</name>
    <dbReference type="NCBI Taxonomy" id="3042314"/>
    <lineage>
        <taxon>Bacteria</taxon>
        <taxon>Pseudomonadati</taxon>
        <taxon>Pseudomonadota</taxon>
        <taxon>Alphaproteobacteria</taxon>
        <taxon>Sphingomonadales</taxon>
        <taxon>Sphingomonadaceae</taxon>
        <taxon>Sphingomonas</taxon>
    </lineage>
</organism>
<evidence type="ECO:0000256" key="4">
    <source>
        <dbReference type="ARBA" id="ARBA00023239"/>
    </source>
</evidence>
<reference evidence="6" key="1">
    <citation type="submission" date="2023-04" db="EMBL/GenBank/DDBJ databases">
        <title>Sphingomonas sp. MAHUQ-71 isolated from rice field.</title>
        <authorList>
            <person name="Huq M.A."/>
        </authorList>
    </citation>
    <scope>NUCLEOTIDE SEQUENCE</scope>
    <source>
        <strain evidence="6">MAHUQ-71</strain>
    </source>
</reference>
<sequence>MTLDGGCYCGDVRYRMEGDPICVNGCHCRDCQTLTGAAFAVNAMIEADRVTLSKGEPVTDGFGTKCGRCGVLLWATHPMFGDRILFLRVGTLDESERLSPDLHVFVRSKHPWVVLPQGVPAFETLPGEGETLFSAEQQARVAAAMQV</sequence>
<dbReference type="InterPro" id="IPR011057">
    <property type="entry name" value="Mss4-like_sf"/>
</dbReference>
<evidence type="ECO:0000259" key="5">
    <source>
        <dbReference type="PROSITE" id="PS51891"/>
    </source>
</evidence>
<evidence type="ECO:0000256" key="2">
    <source>
        <dbReference type="ARBA" id="ARBA00022723"/>
    </source>
</evidence>
<dbReference type="Proteomes" id="UP001160625">
    <property type="component" value="Unassembled WGS sequence"/>
</dbReference>
<dbReference type="PANTHER" id="PTHR33337">
    <property type="entry name" value="GFA DOMAIN-CONTAINING PROTEIN"/>
    <property type="match status" value="1"/>
</dbReference>
<evidence type="ECO:0000256" key="3">
    <source>
        <dbReference type="ARBA" id="ARBA00022833"/>
    </source>
</evidence>
<protein>
    <submittedName>
        <fullName evidence="6">GFA family protein</fullName>
    </submittedName>
</protein>
<evidence type="ECO:0000313" key="7">
    <source>
        <dbReference type="Proteomes" id="UP001160625"/>
    </source>
</evidence>
<keyword evidence="4" id="KW-0456">Lyase</keyword>
<evidence type="ECO:0000313" key="6">
    <source>
        <dbReference type="EMBL" id="MDH7638628.1"/>
    </source>
</evidence>
<feature type="domain" description="CENP-V/GFA" evidence="5">
    <location>
        <begin position="3"/>
        <end position="123"/>
    </location>
</feature>
<dbReference type="EMBL" id="JARYGZ010000001">
    <property type="protein sequence ID" value="MDH7638628.1"/>
    <property type="molecule type" value="Genomic_DNA"/>
</dbReference>
<proteinExistence type="inferred from homology"/>
<evidence type="ECO:0000256" key="1">
    <source>
        <dbReference type="ARBA" id="ARBA00005495"/>
    </source>
</evidence>
<keyword evidence="2" id="KW-0479">Metal-binding</keyword>
<dbReference type="RefSeq" id="WP_281043914.1">
    <property type="nucleotide sequence ID" value="NZ_JARYGZ010000001.1"/>
</dbReference>
<dbReference type="Pfam" id="PF04828">
    <property type="entry name" value="GFA"/>
    <property type="match status" value="1"/>
</dbReference>
<name>A0ABT6N1G5_9SPHN</name>
<dbReference type="SUPFAM" id="SSF51316">
    <property type="entry name" value="Mss4-like"/>
    <property type="match status" value="1"/>
</dbReference>
<dbReference type="Gene3D" id="3.90.1590.10">
    <property type="entry name" value="glutathione-dependent formaldehyde- activating enzyme (gfa)"/>
    <property type="match status" value="1"/>
</dbReference>
<keyword evidence="3" id="KW-0862">Zinc</keyword>
<dbReference type="PROSITE" id="PS51891">
    <property type="entry name" value="CENP_V_GFA"/>
    <property type="match status" value="1"/>
</dbReference>
<dbReference type="PANTHER" id="PTHR33337:SF33">
    <property type="entry name" value="CENP-V_GFA DOMAIN-CONTAINING PROTEIN"/>
    <property type="match status" value="1"/>
</dbReference>
<dbReference type="InterPro" id="IPR006913">
    <property type="entry name" value="CENP-V/GFA"/>
</dbReference>
<comment type="similarity">
    <text evidence="1">Belongs to the Gfa family.</text>
</comment>
<keyword evidence="7" id="KW-1185">Reference proteome</keyword>
<gene>
    <name evidence="6" type="ORF">QGN17_07780</name>
</gene>